<dbReference type="EMBL" id="JAUUTY010000006">
    <property type="protein sequence ID" value="KAK1615318.1"/>
    <property type="molecule type" value="Genomic_DNA"/>
</dbReference>
<comment type="caution">
    <text evidence="1">The sequence shown here is derived from an EMBL/GenBank/DDBJ whole genome shotgun (WGS) entry which is preliminary data.</text>
</comment>
<gene>
    <name evidence="1" type="ORF">QYE76_020835</name>
</gene>
<keyword evidence="2" id="KW-1185">Reference proteome</keyword>
<sequence length="232" mass="25958">MATKEDFDNLHNMVRRYVVKIRSSGAIRGRGWSAVTPGIVFLKEDSFCYIVAHANTFSHGHDCDPQPRYEVVFPDSNRTTIEFQKADVQFCRCIATFLIVNVHLENDMVQAVPFSSFGLEAEEVVYTLCLDPSETTIPKPSYLSPGLINVVGGRYFTQDCRPENFTSWGSPVFDDEGHLVGICFAQCSVLLALDVLGISLVLNELHGTSQKPIHDILDYIKVKAHKLMINLS</sequence>
<dbReference type="Proteomes" id="UP001231189">
    <property type="component" value="Unassembled WGS sequence"/>
</dbReference>
<dbReference type="AlphaFoldDB" id="A0AAD8VSL2"/>
<proteinExistence type="predicted"/>
<organism evidence="1 2">
    <name type="scientific">Lolium multiflorum</name>
    <name type="common">Italian ryegrass</name>
    <name type="synonym">Lolium perenne subsp. multiflorum</name>
    <dbReference type="NCBI Taxonomy" id="4521"/>
    <lineage>
        <taxon>Eukaryota</taxon>
        <taxon>Viridiplantae</taxon>
        <taxon>Streptophyta</taxon>
        <taxon>Embryophyta</taxon>
        <taxon>Tracheophyta</taxon>
        <taxon>Spermatophyta</taxon>
        <taxon>Magnoliopsida</taxon>
        <taxon>Liliopsida</taxon>
        <taxon>Poales</taxon>
        <taxon>Poaceae</taxon>
        <taxon>BOP clade</taxon>
        <taxon>Pooideae</taxon>
        <taxon>Poodae</taxon>
        <taxon>Poeae</taxon>
        <taxon>Poeae Chloroplast Group 2 (Poeae type)</taxon>
        <taxon>Loliodinae</taxon>
        <taxon>Loliinae</taxon>
        <taxon>Lolium</taxon>
    </lineage>
</organism>
<evidence type="ECO:0000313" key="2">
    <source>
        <dbReference type="Proteomes" id="UP001231189"/>
    </source>
</evidence>
<evidence type="ECO:0000313" key="1">
    <source>
        <dbReference type="EMBL" id="KAK1615318.1"/>
    </source>
</evidence>
<protein>
    <submittedName>
        <fullName evidence="1">Uncharacterized protein</fullName>
    </submittedName>
</protein>
<reference evidence="1" key="1">
    <citation type="submission" date="2023-07" db="EMBL/GenBank/DDBJ databases">
        <title>A chromosome-level genome assembly of Lolium multiflorum.</title>
        <authorList>
            <person name="Chen Y."/>
            <person name="Copetti D."/>
            <person name="Kolliker R."/>
            <person name="Studer B."/>
        </authorList>
    </citation>
    <scope>NUCLEOTIDE SEQUENCE</scope>
    <source>
        <strain evidence="1">02402/16</strain>
        <tissue evidence="1">Leaf</tissue>
    </source>
</reference>
<accession>A0AAD8VSL2</accession>
<name>A0AAD8VSL2_LOLMU</name>